<name>A0A1M7T4H2_9RHOB</name>
<evidence type="ECO:0000256" key="1">
    <source>
        <dbReference type="SAM" id="Coils"/>
    </source>
</evidence>
<dbReference type="InterPro" id="IPR025193">
    <property type="entry name" value="DUF4114"/>
</dbReference>
<sequence>MVDEYRRLSTTTLRDRDEKAVDDALAPVEGAPDERLETIQLLHPEEPEPAAPRFRPEDGGPATLDAPSTPQPAPAQEPVEAFVQAEPPAAPAAEAADPGASARPRPLRASDPRPDAPDRPDDPPPLDAPAAAEAPRAAASHVPPPDAPSPPTGPDAPTEPVTPEAPDQPDDPDAPETPDEPEDHEPPQDPEPPEQVVAPLPDLAAAPALDDLPPLPDFAFAPLSFAFEPPAPADPGEPVPVVAPPAYARISLAAPGGGVEAPADAPAWTAPAPLDIPAAITGDFPGAARLSADLEAPRPPSAPVAPAEPDLLEAPAAPELAPLRPTLQATGGLVVYDASGEVLNPPEETEPWRYLDPFGSEAVRLSPELVNGAARINSLTLENDSPVSVTFIGEGAGYRNTLGWYKIEPDGTIGEVKILWANASGASENEVLAAWREAGATDEELSAIARAYGRINSGGELVPGQSTVALEGLEAGDSFGFFLIPNGYGDRNLRAALTSDAHFEFRALDGGPAVIEPGMTAAPKLHYAYADPAGSVRSGVVSQDIHHTAAYGDTLGLNDSGQQQVIAGVVGDDPGGLADWGVEPGQLLIGFEDISRPRGDDDFNDLVFRLDVEPAFIEKLEIQTAMPDVTIGHGDPTALIDAASVTFEGLEGAAFAFPGWDGESAEGEISADGQTLRYHVEEDPASGTARLRLEAPEGAPAAAFEAVLDNISFVSRDPNDQRLPEGEIAMTIQVESGVAVSDIVRTAVRVAHDPDRPPVAPSAEVIATGPSNDEIAAANAQLLADWQEQVAAVEVANAEMTAAYQEALGRYEAALEAYSALVEAQEAAADAVAEAQALVARVEASADAVDAAGQAARAATDEAEVAREQLASIAQAREEAAQLAEDAQGALADATAAAQEAASAINALAERVAATRAEAAAAVQAYDEARLKVESIEGRLDQAHDAAVQAHAVADAAREAVIRLTEQARASFASLETANAARDAAGQAAADAHQALSERLEAAEAARDAAQQAAQRVEDVRAEAEAAHEAWLEAPDDPALALAVRSAIAAHAEALEAAEAAAEVYRQSLDQVADARAEYERAAQGLAQADQAVAEAEAVHAQDEELLSQASAEFGQALDAAALADDAQAQIQSELDEAIAEADGALQTAQELAAQLDSGAEALEAARAIYADALAPQVEAAQSAFDAAVDELARIDAEAGDMLASLEEKLEAAAEASDAYADAAAAHATILDEAQSALSAADQAIDDLAPLQEAWEQALDGYEEALSAHDLDQVEAGADSLAQSLEATADSADGLEATLSAADNELFAFAADDASDAQVDSGPIDMGSDPVEGLEAWVSPDDPQDHGSSSGLI</sequence>
<feature type="compositionally biased region" description="Low complexity" evidence="2">
    <location>
        <begin position="76"/>
        <end position="107"/>
    </location>
</feature>
<evidence type="ECO:0000313" key="4">
    <source>
        <dbReference type="EMBL" id="SHN65606.1"/>
    </source>
</evidence>
<feature type="coiled-coil region" evidence="1">
    <location>
        <begin position="821"/>
        <end position="946"/>
    </location>
</feature>
<feature type="compositionally biased region" description="Acidic residues" evidence="2">
    <location>
        <begin position="167"/>
        <end position="183"/>
    </location>
</feature>
<dbReference type="PANTHER" id="PTHR13361:SF1">
    <property type="entry name" value="WW DOMAIN-BINDING PROTEIN 11"/>
    <property type="match status" value="1"/>
</dbReference>
<proteinExistence type="predicted"/>
<feature type="compositionally biased region" description="Basic and acidic residues" evidence="2">
    <location>
        <begin position="108"/>
        <end position="122"/>
    </location>
</feature>
<dbReference type="Pfam" id="PF13448">
    <property type="entry name" value="DUF4114"/>
    <property type="match status" value="1"/>
</dbReference>
<dbReference type="EMBL" id="FRDL01000004">
    <property type="protein sequence ID" value="SHN65606.1"/>
    <property type="molecule type" value="Genomic_DNA"/>
</dbReference>
<evidence type="ECO:0000259" key="3">
    <source>
        <dbReference type="Pfam" id="PF13448"/>
    </source>
</evidence>
<reference evidence="4 5" key="1">
    <citation type="submission" date="2016-12" db="EMBL/GenBank/DDBJ databases">
        <authorList>
            <person name="Song W.-J."/>
            <person name="Kurnit D.M."/>
        </authorList>
    </citation>
    <scope>NUCLEOTIDE SEQUENCE [LARGE SCALE GENOMIC DNA]</scope>
    <source>
        <strain evidence="4 5">CGMCC 1.10808</strain>
    </source>
</reference>
<protein>
    <recommendedName>
        <fullName evidence="3">DUF4114 domain-containing protein</fullName>
    </recommendedName>
</protein>
<feature type="compositionally biased region" description="Pro residues" evidence="2">
    <location>
        <begin position="142"/>
        <end position="154"/>
    </location>
</feature>
<feature type="compositionally biased region" description="Low complexity" evidence="2">
    <location>
        <begin position="128"/>
        <end position="141"/>
    </location>
</feature>
<feature type="compositionally biased region" description="Low complexity" evidence="2">
    <location>
        <begin position="155"/>
        <end position="165"/>
    </location>
</feature>
<feature type="coiled-coil region" evidence="1">
    <location>
        <begin position="993"/>
        <end position="1030"/>
    </location>
</feature>
<feature type="region of interest" description="Disordered" evidence="2">
    <location>
        <begin position="1"/>
        <end position="214"/>
    </location>
</feature>
<organism evidence="4 5">
    <name type="scientific">Oceanicella actignis</name>
    <dbReference type="NCBI Taxonomy" id="1189325"/>
    <lineage>
        <taxon>Bacteria</taxon>
        <taxon>Pseudomonadati</taxon>
        <taxon>Pseudomonadota</taxon>
        <taxon>Alphaproteobacteria</taxon>
        <taxon>Rhodobacterales</taxon>
        <taxon>Paracoccaceae</taxon>
        <taxon>Oceanicella</taxon>
    </lineage>
</organism>
<keyword evidence="1" id="KW-0175">Coiled coil</keyword>
<evidence type="ECO:0000313" key="5">
    <source>
        <dbReference type="Proteomes" id="UP000184066"/>
    </source>
</evidence>
<dbReference type="Proteomes" id="UP000184066">
    <property type="component" value="Unassembled WGS sequence"/>
</dbReference>
<accession>A0A1M7T4H2</accession>
<evidence type="ECO:0000256" key="2">
    <source>
        <dbReference type="SAM" id="MobiDB-lite"/>
    </source>
</evidence>
<keyword evidence="5" id="KW-1185">Reference proteome</keyword>
<feature type="domain" description="DUF4114" evidence="3">
    <location>
        <begin position="473"/>
        <end position="612"/>
    </location>
</feature>
<feature type="compositionally biased region" description="Basic and acidic residues" evidence="2">
    <location>
        <begin position="1"/>
        <end position="22"/>
    </location>
</feature>
<gene>
    <name evidence="4" type="ORF">SAMN05216200_104136</name>
</gene>
<dbReference type="STRING" id="1189325.SAMN04488119_104136"/>
<dbReference type="PANTHER" id="PTHR13361">
    <property type="entry name" value="WW DOMAIN-BINDING PROTEIN 11"/>
    <property type="match status" value="1"/>
</dbReference>
<feature type="coiled-coil region" evidence="1">
    <location>
        <begin position="1055"/>
        <end position="1166"/>
    </location>
</feature>
<feature type="region of interest" description="Disordered" evidence="2">
    <location>
        <begin position="1317"/>
        <end position="1353"/>
    </location>
</feature>
<feature type="compositionally biased region" description="Low complexity" evidence="2">
    <location>
        <begin position="198"/>
        <end position="214"/>
    </location>
</feature>